<keyword evidence="12" id="KW-1185">Reference proteome</keyword>
<keyword evidence="7" id="KW-0653">Protein transport</keyword>
<comment type="subcellular location">
    <subcellularLocation>
        <location evidence="1">Cell membrane</location>
        <topology evidence="1">Multi-pass membrane protein</topology>
    </subcellularLocation>
    <subcellularLocation>
        <location evidence="7">Membrane</location>
        <topology evidence="7">Multi-pass membrane protein</topology>
    </subcellularLocation>
</comment>
<name>A0A927CBH4_9BACL</name>
<dbReference type="GO" id="GO:0015031">
    <property type="term" value="P:protein transport"/>
    <property type="evidence" value="ECO:0007669"/>
    <property type="project" value="UniProtKB-KW"/>
</dbReference>
<keyword evidence="11" id="KW-0966">Cell projection</keyword>
<evidence type="ECO:0000256" key="2">
    <source>
        <dbReference type="ARBA" id="ARBA00022475"/>
    </source>
</evidence>
<evidence type="ECO:0000256" key="3">
    <source>
        <dbReference type="ARBA" id="ARBA00022692"/>
    </source>
</evidence>
<sequence length="261" mass="27956">MDLTTILGIILGLLALVGGFLLDGGHINGLLVLSAAIIVFGGTIGAVVVSFPKSQLKQIPKALRMAFSERKTKPEQLIEELVEMAVIARREGVLAIEDRAQQHPNAFLRDGLQMVVDGTDPDLIRQILEVEIEANEKLHASYAKIFEAAGGYAPTMGIIGTVMGLIHVLSNMSDPESLAGSIAVAFAATLYGVASANVIYLPIGSKIKVRSEEQIAEMEMMLEGLLALQAGHNPQMIQKKLTSFLLLDTEAQVRKEANADG</sequence>
<evidence type="ECO:0000256" key="7">
    <source>
        <dbReference type="RuleBase" id="RU004057"/>
    </source>
</evidence>
<feature type="domain" description="MotA/TolQ/ExbB proton channel" evidence="9">
    <location>
        <begin position="101"/>
        <end position="220"/>
    </location>
</feature>
<comment type="caution">
    <text evidence="11">The sequence shown here is derived from an EMBL/GenBank/DDBJ whole genome shotgun (WGS) entry which is preliminary data.</text>
</comment>
<keyword evidence="6 8" id="KW-0472">Membrane</keyword>
<proteinExistence type="inferred from homology"/>
<dbReference type="InterPro" id="IPR046786">
    <property type="entry name" value="MotA_N"/>
</dbReference>
<evidence type="ECO:0000256" key="8">
    <source>
        <dbReference type="SAM" id="Phobius"/>
    </source>
</evidence>
<reference evidence="11" key="1">
    <citation type="submission" date="2020-09" db="EMBL/GenBank/DDBJ databases">
        <title>A novel bacterium of genus Paenibacillus, isolated from South China Sea.</title>
        <authorList>
            <person name="Huang H."/>
            <person name="Mo K."/>
            <person name="Hu Y."/>
        </authorList>
    </citation>
    <scope>NUCLEOTIDE SEQUENCE</scope>
    <source>
        <strain evidence="11">IB182363</strain>
    </source>
</reference>
<dbReference type="GO" id="GO:0005886">
    <property type="term" value="C:plasma membrane"/>
    <property type="evidence" value="ECO:0007669"/>
    <property type="project" value="UniProtKB-SubCell"/>
</dbReference>
<comment type="similarity">
    <text evidence="7">Belongs to the exbB/tolQ family.</text>
</comment>
<dbReference type="NCBIfam" id="NF006583">
    <property type="entry name" value="PRK09109.1"/>
    <property type="match status" value="1"/>
</dbReference>
<keyword evidence="11" id="KW-0969">Cilium</keyword>
<dbReference type="Proteomes" id="UP000639396">
    <property type="component" value="Unassembled WGS sequence"/>
</dbReference>
<dbReference type="PANTHER" id="PTHR30433:SF3">
    <property type="entry name" value="MOTILITY PROTEIN A"/>
    <property type="match status" value="1"/>
</dbReference>
<keyword evidence="3 8" id="KW-0812">Transmembrane</keyword>
<protein>
    <submittedName>
        <fullName evidence="11">Flagellar motor protein</fullName>
    </submittedName>
</protein>
<dbReference type="Pfam" id="PF20560">
    <property type="entry name" value="MotA_N"/>
    <property type="match status" value="1"/>
</dbReference>
<gene>
    <name evidence="11" type="ORF">IDH45_16870</name>
</gene>
<dbReference type="Pfam" id="PF01618">
    <property type="entry name" value="MotA_ExbB"/>
    <property type="match status" value="1"/>
</dbReference>
<evidence type="ECO:0000256" key="6">
    <source>
        <dbReference type="ARBA" id="ARBA00023136"/>
    </source>
</evidence>
<dbReference type="GO" id="GO:0071978">
    <property type="term" value="P:bacterial-type flagellum-dependent swarming motility"/>
    <property type="evidence" value="ECO:0007669"/>
    <property type="project" value="InterPro"/>
</dbReference>
<dbReference type="GO" id="GO:0006935">
    <property type="term" value="P:chemotaxis"/>
    <property type="evidence" value="ECO:0007669"/>
    <property type="project" value="InterPro"/>
</dbReference>
<dbReference type="RefSeq" id="WP_190929292.1">
    <property type="nucleotide sequence ID" value="NZ_JACXJA010000021.1"/>
</dbReference>
<evidence type="ECO:0000313" key="11">
    <source>
        <dbReference type="EMBL" id="MBD2863667.1"/>
    </source>
</evidence>
<keyword evidence="4" id="KW-0283">Flagellar rotation</keyword>
<keyword evidence="5 8" id="KW-1133">Transmembrane helix</keyword>
<feature type="transmembrane region" description="Helical" evidence="8">
    <location>
        <begin position="178"/>
        <end position="201"/>
    </location>
</feature>
<evidence type="ECO:0000256" key="5">
    <source>
        <dbReference type="ARBA" id="ARBA00022989"/>
    </source>
</evidence>
<organism evidence="11 12">
    <name type="scientific">Paenibacillus oceani</name>
    <dbReference type="NCBI Taxonomy" id="2772510"/>
    <lineage>
        <taxon>Bacteria</taxon>
        <taxon>Bacillati</taxon>
        <taxon>Bacillota</taxon>
        <taxon>Bacilli</taxon>
        <taxon>Bacillales</taxon>
        <taxon>Paenibacillaceae</taxon>
        <taxon>Paenibacillus</taxon>
    </lineage>
</organism>
<dbReference type="InterPro" id="IPR047055">
    <property type="entry name" value="MotA-like"/>
</dbReference>
<evidence type="ECO:0000256" key="1">
    <source>
        <dbReference type="ARBA" id="ARBA00004651"/>
    </source>
</evidence>
<keyword evidence="2" id="KW-1003">Cell membrane</keyword>
<feature type="transmembrane region" description="Helical" evidence="8">
    <location>
        <begin position="29"/>
        <end position="51"/>
    </location>
</feature>
<evidence type="ECO:0000259" key="10">
    <source>
        <dbReference type="Pfam" id="PF20560"/>
    </source>
</evidence>
<evidence type="ECO:0000313" key="12">
    <source>
        <dbReference type="Proteomes" id="UP000639396"/>
    </source>
</evidence>
<accession>A0A927CBH4</accession>
<dbReference type="InterPro" id="IPR002898">
    <property type="entry name" value="MotA_ExbB_proton_chnl"/>
</dbReference>
<evidence type="ECO:0000256" key="4">
    <source>
        <dbReference type="ARBA" id="ARBA00022779"/>
    </source>
</evidence>
<dbReference type="AlphaFoldDB" id="A0A927CBH4"/>
<evidence type="ECO:0000259" key="9">
    <source>
        <dbReference type="Pfam" id="PF01618"/>
    </source>
</evidence>
<keyword evidence="11" id="KW-0282">Flagellum</keyword>
<feature type="transmembrane region" description="Helical" evidence="8">
    <location>
        <begin position="145"/>
        <end position="166"/>
    </location>
</feature>
<dbReference type="PANTHER" id="PTHR30433">
    <property type="entry name" value="CHEMOTAXIS PROTEIN MOTA"/>
    <property type="match status" value="1"/>
</dbReference>
<feature type="domain" description="Motility protein A N-terminal" evidence="10">
    <location>
        <begin position="6"/>
        <end position="88"/>
    </location>
</feature>
<keyword evidence="7" id="KW-0813">Transport</keyword>
<dbReference type="EMBL" id="JACXJA010000021">
    <property type="protein sequence ID" value="MBD2863667.1"/>
    <property type="molecule type" value="Genomic_DNA"/>
</dbReference>